<evidence type="ECO:0000313" key="5">
    <source>
        <dbReference type="Proteomes" id="UP000004431"/>
    </source>
</evidence>
<feature type="compositionally biased region" description="Low complexity" evidence="1">
    <location>
        <begin position="112"/>
        <end position="126"/>
    </location>
</feature>
<reference evidence="4 5" key="1">
    <citation type="submission" date="2010-08" db="EMBL/GenBank/DDBJ databases">
        <authorList>
            <person name="Durkin A.S."/>
            <person name="Madupu R."/>
            <person name="Torralba M."/>
            <person name="Gillis M."/>
            <person name="Methe B."/>
            <person name="Sutton G."/>
            <person name="Nelson K.E."/>
        </authorList>
    </citation>
    <scope>NUCLEOTIDE SEQUENCE [LARGE SCALE GENOMIC DNA]</scope>
    <source>
        <strain evidence="4 5">PB189-T1-4</strain>
    </source>
</reference>
<keyword evidence="5" id="KW-1185">Reference proteome</keyword>
<proteinExistence type="predicted"/>
<dbReference type="Pfam" id="PF12773">
    <property type="entry name" value="DZR"/>
    <property type="match status" value="1"/>
</dbReference>
<accession>A0ABN0B084</accession>
<name>A0ABN0B084_9ACTN</name>
<keyword evidence="2" id="KW-0472">Membrane</keyword>
<gene>
    <name evidence="4" type="ORF">HMPREF9248_1080</name>
</gene>
<keyword evidence="2" id="KW-1133">Transmembrane helix</keyword>
<dbReference type="InterPro" id="IPR025874">
    <property type="entry name" value="DZR"/>
</dbReference>
<feature type="domain" description="DZANK-type" evidence="3">
    <location>
        <begin position="3"/>
        <end position="56"/>
    </location>
</feature>
<protein>
    <recommendedName>
        <fullName evidence="3">DZANK-type domain-containing protein</fullName>
    </recommendedName>
</protein>
<dbReference type="RefSeq" id="WP_006303907.1">
    <property type="nucleotide sequence ID" value="NZ_AEDQ01000017.1"/>
</dbReference>
<dbReference type="EMBL" id="AEDQ01000017">
    <property type="protein sequence ID" value="EFL44199.1"/>
    <property type="molecule type" value="Genomic_DNA"/>
</dbReference>
<keyword evidence="2" id="KW-0812">Transmembrane</keyword>
<sequence length="367" mass="40008">MICPSCQAHIPDTALRCPACRADVEHTRMMTRLSVRFCSTCGATLERDAHVCSHCNTPCEVAFQPRIPAAAASHAPQAASACSASSDVQDASSTSSDAKFMDNARGTVHHGASAPAAPARSPHPSSQIVSAIPSAPAANDITSPHDRFPRMRMLIWALVCAVIFVTSTVLAITHPWDPYAYDTKARVGQDMSQAGSPGVIKELSSQDKNNATNGDVKADDQSYDQLKSAYEKLGKQQVALHDLESTFRNAVANQQSDSYSDIASRVRGASIAVSNIIASVQHVNVETHTYEDEKSRLTTLGNWLRNYCDTLSKLCDYAAKQPRARDLKARVDAKLGTDDSTNNQDTYKNLFETHYDEYKPVYKEPKK</sequence>
<organism evidence="4 5">
    <name type="scientific">Fannyhessea vaginae PB189-T1-4</name>
    <dbReference type="NCBI Taxonomy" id="866774"/>
    <lineage>
        <taxon>Bacteria</taxon>
        <taxon>Bacillati</taxon>
        <taxon>Actinomycetota</taxon>
        <taxon>Coriobacteriia</taxon>
        <taxon>Coriobacteriales</taxon>
        <taxon>Atopobiaceae</taxon>
        <taxon>Fannyhessea</taxon>
    </lineage>
</organism>
<dbReference type="Proteomes" id="UP000004431">
    <property type="component" value="Unassembled WGS sequence"/>
</dbReference>
<feature type="transmembrane region" description="Helical" evidence="2">
    <location>
        <begin position="153"/>
        <end position="176"/>
    </location>
</feature>
<evidence type="ECO:0000256" key="2">
    <source>
        <dbReference type="SAM" id="Phobius"/>
    </source>
</evidence>
<evidence type="ECO:0000259" key="3">
    <source>
        <dbReference type="Pfam" id="PF12773"/>
    </source>
</evidence>
<comment type="caution">
    <text evidence="4">The sequence shown here is derived from an EMBL/GenBank/DDBJ whole genome shotgun (WGS) entry which is preliminary data.</text>
</comment>
<evidence type="ECO:0000313" key="4">
    <source>
        <dbReference type="EMBL" id="EFL44199.1"/>
    </source>
</evidence>
<evidence type="ECO:0000256" key="1">
    <source>
        <dbReference type="SAM" id="MobiDB-lite"/>
    </source>
</evidence>
<feature type="region of interest" description="Disordered" evidence="1">
    <location>
        <begin position="108"/>
        <end position="139"/>
    </location>
</feature>